<reference evidence="3" key="3">
    <citation type="submission" date="2025-09" db="UniProtKB">
        <authorList>
            <consortium name="Ensembl"/>
        </authorList>
    </citation>
    <scope>IDENTIFICATION</scope>
</reference>
<organism evidence="3 4">
    <name type="scientific">Anolis carolinensis</name>
    <name type="common">Green anole</name>
    <name type="synonym">American chameleon</name>
    <dbReference type="NCBI Taxonomy" id="28377"/>
    <lineage>
        <taxon>Eukaryota</taxon>
        <taxon>Metazoa</taxon>
        <taxon>Chordata</taxon>
        <taxon>Craniata</taxon>
        <taxon>Vertebrata</taxon>
        <taxon>Euteleostomi</taxon>
        <taxon>Lepidosauria</taxon>
        <taxon>Squamata</taxon>
        <taxon>Bifurcata</taxon>
        <taxon>Unidentata</taxon>
        <taxon>Episquamata</taxon>
        <taxon>Toxicofera</taxon>
        <taxon>Iguania</taxon>
        <taxon>Dactyloidae</taxon>
        <taxon>Anolis</taxon>
    </lineage>
</organism>
<proteinExistence type="predicted"/>
<accession>A0A803TH52</accession>
<protein>
    <recommendedName>
        <fullName evidence="2">Retrotransposon gag domain-containing protein</fullName>
    </recommendedName>
</protein>
<reference evidence="3 4" key="1">
    <citation type="submission" date="2009-12" db="EMBL/GenBank/DDBJ databases">
        <title>The Genome Sequence of Anolis carolinensis (Green Anole Lizard).</title>
        <authorList>
            <consortium name="The Genome Sequencing Platform"/>
            <person name="Di Palma F."/>
            <person name="Alfoldi J."/>
            <person name="Heiman D."/>
            <person name="Young S."/>
            <person name="Grabherr M."/>
            <person name="Johnson J."/>
            <person name="Lander E.S."/>
            <person name="Lindblad-Toh K."/>
        </authorList>
    </citation>
    <scope>NUCLEOTIDE SEQUENCE [LARGE SCALE GENOMIC DNA]</scope>
    <source>
        <strain evidence="3 4">JBL SC #1</strain>
    </source>
</reference>
<dbReference type="Proteomes" id="UP000001646">
    <property type="component" value="Chromosome 6"/>
</dbReference>
<dbReference type="InterPro" id="IPR032567">
    <property type="entry name" value="RTL1-rel"/>
</dbReference>
<name>A0A803TH52_ANOCA</name>
<dbReference type="Ensembl" id="ENSACAT00000045458.1">
    <property type="protein sequence ID" value="ENSACAP00000034542.1"/>
    <property type="gene ID" value="ENSACAG00000041970.1"/>
</dbReference>
<feature type="region of interest" description="Disordered" evidence="1">
    <location>
        <begin position="41"/>
        <end position="91"/>
    </location>
</feature>
<dbReference type="PANTHER" id="PTHR15503">
    <property type="entry name" value="LDOC1 RELATED"/>
    <property type="match status" value="1"/>
</dbReference>
<dbReference type="GeneTree" id="ENSGT00950000183173"/>
<dbReference type="Pfam" id="PF03732">
    <property type="entry name" value="Retrotrans_gag"/>
    <property type="match status" value="1"/>
</dbReference>
<reference evidence="3" key="2">
    <citation type="submission" date="2025-08" db="UniProtKB">
        <authorList>
            <consortium name="Ensembl"/>
        </authorList>
    </citation>
    <scope>IDENTIFICATION</scope>
</reference>
<evidence type="ECO:0000313" key="4">
    <source>
        <dbReference type="Proteomes" id="UP000001646"/>
    </source>
</evidence>
<dbReference type="InParanoid" id="A0A803TH52"/>
<dbReference type="InterPro" id="IPR005162">
    <property type="entry name" value="Retrotrans_gag_dom"/>
</dbReference>
<dbReference type="PANTHER" id="PTHR15503:SF22">
    <property type="entry name" value="TRANSPOSON TY3-I GAG POLYPROTEIN"/>
    <property type="match status" value="1"/>
</dbReference>
<sequence length="327" mass="37568">MSGCNKEQHHQSWSFRNLTTRGQRKETIWRDRLIYDRVWSSNQREQRRGLPGRGTEPRPFAGEGPQDYEDEMPRQGASVFPTGLSGRSQMPGKGEFRVKFNGDPKQLSYFITNVRHFMEDFGDQFPSESAKIHTVGANLKEAAADWLMQMYDTGVRELACLEDFLRAFRERFEDPLAEERAKAQLKRIYQGGRTVSEYVLEFKATAGKIRDWSDTTKLEYFRAGLRSEVLEWASHRGNPRDLEDWILLAGRGRLSRELILSSQVNVTSSSKGEEEPMQLGVYKRLTEVEKERRKKFNLCLYCGGGDHFARNCSVKPSKVPGKGQVLA</sequence>
<evidence type="ECO:0000256" key="1">
    <source>
        <dbReference type="SAM" id="MobiDB-lite"/>
    </source>
</evidence>
<evidence type="ECO:0000313" key="3">
    <source>
        <dbReference type="Ensembl" id="ENSACAP00000034542.1"/>
    </source>
</evidence>
<evidence type="ECO:0000259" key="2">
    <source>
        <dbReference type="Pfam" id="PF03732"/>
    </source>
</evidence>
<keyword evidence="4" id="KW-1185">Reference proteome</keyword>
<dbReference type="AlphaFoldDB" id="A0A803TH52"/>
<feature type="domain" description="Retrotransposon gag" evidence="2">
    <location>
        <begin position="138"/>
        <end position="226"/>
    </location>
</feature>